<keyword evidence="4" id="KW-1185">Reference proteome</keyword>
<gene>
    <name evidence="3" type="ORF">AB0L16_06825</name>
</gene>
<dbReference type="EMBL" id="JBFAUK010000004">
    <property type="protein sequence ID" value="MEV5506177.1"/>
    <property type="molecule type" value="Genomic_DNA"/>
</dbReference>
<evidence type="ECO:0000259" key="2">
    <source>
        <dbReference type="Pfam" id="PF04149"/>
    </source>
</evidence>
<dbReference type="RefSeq" id="WP_109282634.1">
    <property type="nucleotide sequence ID" value="NZ_JBFAUK010000004.1"/>
</dbReference>
<evidence type="ECO:0000313" key="4">
    <source>
        <dbReference type="Proteomes" id="UP001552594"/>
    </source>
</evidence>
<comment type="caution">
    <text evidence="3">The sequence shown here is derived from an EMBL/GenBank/DDBJ whole genome shotgun (WGS) entry which is preliminary data.</text>
</comment>
<organism evidence="3 4">
    <name type="scientific">Streptomyces orinoci</name>
    <name type="common">Streptoverticillium orinoci</name>
    <dbReference type="NCBI Taxonomy" id="67339"/>
    <lineage>
        <taxon>Bacteria</taxon>
        <taxon>Bacillati</taxon>
        <taxon>Actinomycetota</taxon>
        <taxon>Actinomycetes</taxon>
        <taxon>Kitasatosporales</taxon>
        <taxon>Streptomycetaceae</taxon>
        <taxon>Streptomyces</taxon>
    </lineage>
</organism>
<dbReference type="InterPro" id="IPR007278">
    <property type="entry name" value="DUF397"/>
</dbReference>
<reference evidence="3 4" key="1">
    <citation type="submission" date="2024-06" db="EMBL/GenBank/DDBJ databases">
        <title>The Natural Products Discovery Center: Release of the First 8490 Sequenced Strains for Exploring Actinobacteria Biosynthetic Diversity.</title>
        <authorList>
            <person name="Kalkreuter E."/>
            <person name="Kautsar S.A."/>
            <person name="Yang D."/>
            <person name="Bader C.D."/>
            <person name="Teijaro C.N."/>
            <person name="Fluegel L."/>
            <person name="Davis C.M."/>
            <person name="Simpson J.R."/>
            <person name="Lauterbach L."/>
            <person name="Steele A.D."/>
            <person name="Gui C."/>
            <person name="Meng S."/>
            <person name="Li G."/>
            <person name="Viehrig K."/>
            <person name="Ye F."/>
            <person name="Su P."/>
            <person name="Kiefer A.F."/>
            <person name="Nichols A."/>
            <person name="Cepeda A.J."/>
            <person name="Yan W."/>
            <person name="Fan B."/>
            <person name="Jiang Y."/>
            <person name="Adhikari A."/>
            <person name="Zheng C.-J."/>
            <person name="Schuster L."/>
            <person name="Cowan T.M."/>
            <person name="Smanski M.J."/>
            <person name="Chevrette M.G."/>
            <person name="De Carvalho L.P.S."/>
            <person name="Shen B."/>
        </authorList>
    </citation>
    <scope>NUCLEOTIDE SEQUENCE [LARGE SCALE GENOMIC DNA]</scope>
    <source>
        <strain evidence="3 4">NPDC052347</strain>
    </source>
</reference>
<dbReference type="Proteomes" id="UP001552594">
    <property type="component" value="Unassembled WGS sequence"/>
</dbReference>
<accession>A0ABV3JTH9</accession>
<feature type="domain" description="DUF397" evidence="2">
    <location>
        <begin position="5"/>
        <end position="58"/>
    </location>
</feature>
<feature type="region of interest" description="Disordered" evidence="1">
    <location>
        <begin position="1"/>
        <end position="24"/>
    </location>
</feature>
<feature type="compositionally biased region" description="Polar residues" evidence="1">
    <location>
        <begin position="1"/>
        <end position="16"/>
    </location>
</feature>
<dbReference type="Pfam" id="PF04149">
    <property type="entry name" value="DUF397"/>
    <property type="match status" value="1"/>
</dbReference>
<name>A0ABV3JTH9_STRON</name>
<evidence type="ECO:0000256" key="1">
    <source>
        <dbReference type="SAM" id="MobiDB-lite"/>
    </source>
</evidence>
<protein>
    <submittedName>
        <fullName evidence="3">DUF397 domain-containing protein</fullName>
    </submittedName>
</protein>
<sequence length="65" mass="7147">MSNPRWQKSSFSTANENGDCLEASRTPNNTIALRESDAPRTVLALSRPALRAFLRYARGGVPGNR</sequence>
<evidence type="ECO:0000313" key="3">
    <source>
        <dbReference type="EMBL" id="MEV5506177.1"/>
    </source>
</evidence>
<proteinExistence type="predicted"/>